<dbReference type="RefSeq" id="WP_309947001.1">
    <property type="nucleotide sequence ID" value="NZ_JAVDQY010000003.1"/>
</dbReference>
<organism evidence="1 2">
    <name type="scientific">Chryseobacterium rhizosphaerae</name>
    <dbReference type="NCBI Taxonomy" id="395937"/>
    <lineage>
        <taxon>Bacteria</taxon>
        <taxon>Pseudomonadati</taxon>
        <taxon>Bacteroidota</taxon>
        <taxon>Flavobacteriia</taxon>
        <taxon>Flavobacteriales</taxon>
        <taxon>Weeksellaceae</taxon>
        <taxon>Chryseobacterium group</taxon>
        <taxon>Chryseobacterium</taxon>
    </lineage>
</organism>
<gene>
    <name evidence="1" type="ORF">J2787_003016</name>
</gene>
<proteinExistence type="predicted"/>
<sequence length="219" mass="23719">MKKLFLITGIFLLSGILYSQDAPEIKTRWVSLTPLSERVQEVDGLAVGVGGSLADRNTQRTQTINGLNLDVNPVGLLIWMFFDPAKEKNEHTFLTVNGITLSGAGYGRNVDQNGLSVSVYNYGRKVNGFLVSGLSTSIDKGNGIVISGLMNGVDDMRGVSISVFNGSEKMKGLQLGLINKAEEMRGVQVGVINSSKKMKGLQIGIWNKNAKRSLPIINF</sequence>
<evidence type="ECO:0000313" key="2">
    <source>
        <dbReference type="Proteomes" id="UP001184861"/>
    </source>
</evidence>
<protein>
    <submittedName>
        <fullName evidence="1">Uncharacterized protein</fullName>
    </submittedName>
</protein>
<comment type="caution">
    <text evidence="1">The sequence shown here is derived from an EMBL/GenBank/DDBJ whole genome shotgun (WGS) entry which is preliminary data.</text>
</comment>
<evidence type="ECO:0000313" key="1">
    <source>
        <dbReference type="EMBL" id="MDR6527624.1"/>
    </source>
</evidence>
<dbReference type="NCBIfam" id="NF047436">
    <property type="entry name" value="LA_2272_repeat"/>
    <property type="match status" value="2"/>
</dbReference>
<accession>A0AAE3YC61</accession>
<dbReference type="AlphaFoldDB" id="A0AAE3YC61"/>
<dbReference type="EMBL" id="JAVDQY010000003">
    <property type="protein sequence ID" value="MDR6527624.1"/>
    <property type="molecule type" value="Genomic_DNA"/>
</dbReference>
<dbReference type="Proteomes" id="UP001184861">
    <property type="component" value="Unassembled WGS sequence"/>
</dbReference>
<name>A0AAE3YC61_9FLAO</name>
<dbReference type="InterPro" id="IPR058093">
    <property type="entry name" value="LA_2272-like"/>
</dbReference>
<reference evidence="1" key="1">
    <citation type="submission" date="2023-07" db="EMBL/GenBank/DDBJ databases">
        <title>Sorghum-associated microbial communities from plants grown in Nebraska, USA.</title>
        <authorList>
            <person name="Schachtman D."/>
        </authorList>
    </citation>
    <scope>NUCLEOTIDE SEQUENCE</scope>
    <source>
        <strain evidence="1">DS2360</strain>
    </source>
</reference>